<organism evidence="2 3">
    <name type="scientific">Oceanospirillum sediminis</name>
    <dbReference type="NCBI Taxonomy" id="2760088"/>
    <lineage>
        <taxon>Bacteria</taxon>
        <taxon>Pseudomonadati</taxon>
        <taxon>Pseudomonadota</taxon>
        <taxon>Gammaproteobacteria</taxon>
        <taxon>Oceanospirillales</taxon>
        <taxon>Oceanospirillaceae</taxon>
        <taxon>Oceanospirillum</taxon>
    </lineage>
</organism>
<evidence type="ECO:0000256" key="1">
    <source>
        <dbReference type="SAM" id="Phobius"/>
    </source>
</evidence>
<dbReference type="EMBL" id="JACJFM010000043">
    <property type="protein sequence ID" value="MBB1489090.1"/>
    <property type="molecule type" value="Genomic_DNA"/>
</dbReference>
<protein>
    <recommendedName>
        <fullName evidence="4">Exosortase</fullName>
    </recommendedName>
</protein>
<keyword evidence="3" id="KW-1185">Reference proteome</keyword>
<feature type="transmembrane region" description="Helical" evidence="1">
    <location>
        <begin position="43"/>
        <end position="60"/>
    </location>
</feature>
<feature type="transmembrane region" description="Helical" evidence="1">
    <location>
        <begin position="235"/>
        <end position="254"/>
    </location>
</feature>
<proteinExistence type="predicted"/>
<reference evidence="2 3" key="1">
    <citation type="submission" date="2020-08" db="EMBL/GenBank/DDBJ databases">
        <title>Oceanospirillum sp. nov. isolated from marine sediment.</title>
        <authorList>
            <person name="Ji X."/>
        </authorList>
    </citation>
    <scope>NUCLEOTIDE SEQUENCE [LARGE SCALE GENOMIC DNA]</scope>
    <source>
        <strain evidence="2 3">D5</strain>
    </source>
</reference>
<keyword evidence="1" id="KW-0812">Transmembrane</keyword>
<feature type="transmembrane region" description="Helical" evidence="1">
    <location>
        <begin position="168"/>
        <end position="187"/>
    </location>
</feature>
<gene>
    <name evidence="2" type="ORF">H4O21_20995</name>
</gene>
<feature type="transmembrane region" description="Helical" evidence="1">
    <location>
        <begin position="12"/>
        <end position="31"/>
    </location>
</feature>
<evidence type="ECO:0000313" key="2">
    <source>
        <dbReference type="EMBL" id="MBB1489090.1"/>
    </source>
</evidence>
<feature type="transmembrane region" description="Helical" evidence="1">
    <location>
        <begin position="108"/>
        <end position="125"/>
    </location>
</feature>
<comment type="caution">
    <text evidence="2">The sequence shown here is derived from an EMBL/GenBank/DDBJ whole genome shotgun (WGS) entry which is preliminary data.</text>
</comment>
<keyword evidence="1" id="KW-1133">Transmembrane helix</keyword>
<evidence type="ECO:0000313" key="3">
    <source>
        <dbReference type="Proteomes" id="UP000565262"/>
    </source>
</evidence>
<sequence length="258" mass="29152">MNNGSHILPRTASFTLYFFLILITIANGFAYQVTTWINTGYEWEPPITLAFTIAAIFIGLKKEKFLIIHYSVLFAWTATLLIPSSTMSWLGLLFVELALIIFYNKRDIHIIIAIFALSEICRAAIFKMVSHPILNFESWIVTLFIRLVEKDASVSGNIIDISEGYSLSLSSGCSALLNFSPIILAWISSYYIANHRLPAVSIALLFFLTFFLLNTVRIMIMAIDPAWYSIIHNGYGAQIFSVTILLIILSPILVRIRK</sequence>
<dbReference type="Proteomes" id="UP000565262">
    <property type="component" value="Unassembled WGS sequence"/>
</dbReference>
<feature type="transmembrane region" description="Helical" evidence="1">
    <location>
        <begin position="199"/>
        <end position="223"/>
    </location>
</feature>
<dbReference type="AlphaFoldDB" id="A0A839IWL4"/>
<evidence type="ECO:0008006" key="4">
    <source>
        <dbReference type="Google" id="ProtNLM"/>
    </source>
</evidence>
<name>A0A839IWL4_9GAMM</name>
<dbReference type="RefSeq" id="WP_182810861.1">
    <property type="nucleotide sequence ID" value="NZ_JACJFM010000043.1"/>
</dbReference>
<feature type="transmembrane region" description="Helical" evidence="1">
    <location>
        <begin position="72"/>
        <end position="102"/>
    </location>
</feature>
<keyword evidence="1" id="KW-0472">Membrane</keyword>
<accession>A0A839IWL4</accession>